<evidence type="ECO:0000313" key="2">
    <source>
        <dbReference type="Proteomes" id="UP000624183"/>
    </source>
</evidence>
<evidence type="ECO:0000313" key="1">
    <source>
        <dbReference type="EMBL" id="GGZ65215.1"/>
    </source>
</evidence>
<name>A0ABQ3C686_9ACTN</name>
<reference evidence="2" key="1">
    <citation type="journal article" date="2019" name="Int. J. Syst. Evol. Microbiol.">
        <title>The Global Catalogue of Microorganisms (GCM) 10K type strain sequencing project: providing services to taxonomists for standard genome sequencing and annotation.</title>
        <authorList>
            <consortium name="The Broad Institute Genomics Platform"/>
            <consortium name="The Broad Institute Genome Sequencing Center for Infectious Disease"/>
            <person name="Wu L."/>
            <person name="Ma J."/>
        </authorList>
    </citation>
    <scope>NUCLEOTIDE SEQUENCE [LARGE SCALE GENOMIC DNA]</scope>
    <source>
        <strain evidence="2">JCM 4602</strain>
    </source>
</reference>
<dbReference type="EMBL" id="BMUW01000008">
    <property type="protein sequence ID" value="GGZ65215.1"/>
    <property type="molecule type" value="Genomic_DNA"/>
</dbReference>
<accession>A0ABQ3C686</accession>
<comment type="caution">
    <text evidence="1">The sequence shown here is derived from an EMBL/GenBank/DDBJ whole genome shotgun (WGS) entry which is preliminary data.</text>
</comment>
<dbReference type="Proteomes" id="UP000624183">
    <property type="component" value="Unassembled WGS sequence"/>
</dbReference>
<keyword evidence="2" id="KW-1185">Reference proteome</keyword>
<sequence>MKSDTGRSSPNWPIVRRDQAKKIRWEDGREALGAAPVEITLRMADRAEVIPVPGGANGWTGRRTSTAVRLPALCSG</sequence>
<protein>
    <submittedName>
        <fullName evidence="1">Uncharacterized protein</fullName>
    </submittedName>
</protein>
<proteinExistence type="predicted"/>
<gene>
    <name evidence="1" type="ORF">GCM10010328_45070</name>
</gene>
<organism evidence="1 2">
    <name type="scientific">Streptomyces rubiginosohelvolus</name>
    <dbReference type="NCBI Taxonomy" id="67362"/>
    <lineage>
        <taxon>Bacteria</taxon>
        <taxon>Bacillati</taxon>
        <taxon>Actinomycetota</taxon>
        <taxon>Actinomycetes</taxon>
        <taxon>Kitasatosporales</taxon>
        <taxon>Streptomycetaceae</taxon>
        <taxon>Streptomyces</taxon>
    </lineage>
</organism>